<evidence type="ECO:0000256" key="2">
    <source>
        <dbReference type="SAM" id="Phobius"/>
    </source>
</evidence>
<evidence type="ECO:0000313" key="4">
    <source>
        <dbReference type="Proteomes" id="UP000282674"/>
    </source>
</evidence>
<feature type="transmembrane region" description="Helical" evidence="2">
    <location>
        <begin position="53"/>
        <end position="74"/>
    </location>
</feature>
<protein>
    <recommendedName>
        <fullName evidence="5">CU044_5270 family protein</fullName>
    </recommendedName>
</protein>
<name>A0A3M2LWV8_9ACTN</name>
<proteinExistence type="predicted"/>
<reference evidence="3 4" key="1">
    <citation type="submission" date="2018-10" db="EMBL/GenBank/DDBJ databases">
        <title>Isolation from soil.</title>
        <authorList>
            <person name="Hu J."/>
        </authorList>
    </citation>
    <scope>NUCLEOTIDE SEQUENCE [LARGE SCALE GENOMIC DNA]</scope>
    <source>
        <strain evidence="3 4">NEAU-Ht49</strain>
    </source>
</reference>
<dbReference type="Proteomes" id="UP000282674">
    <property type="component" value="Unassembled WGS sequence"/>
</dbReference>
<comment type="caution">
    <text evidence="3">The sequence shown here is derived from an EMBL/GenBank/DDBJ whole genome shotgun (WGS) entry which is preliminary data.</text>
</comment>
<keyword evidence="2" id="KW-0812">Transmembrane</keyword>
<dbReference type="EMBL" id="RFFG01000039">
    <property type="protein sequence ID" value="RMI41817.1"/>
    <property type="molecule type" value="Genomic_DNA"/>
</dbReference>
<sequence>MNDDDLDTLRDLRRDPPPMDASVRDGIRANLLTLTDGAPEPARAPRAGMPRRAVLPIAAAALLIVGIGVGAAVVRDTGGASGGIQAASYHRPGPHQWIYVKRTLARGSSMSTWNKGVILTVRAGQEEWYRVDGQAVATIDQPGGRLHVSKSIGKAQDTGPAVLDGAYRSPYSFANYGDLPRTPDALLRHLSGTWDPSRIPPQVSENVFVLVTRMLRDPLPLPLRQELFELLPRIPGVVVRPGLTDLAGRRGDGFSFTDGGERQTLIIEPGSFRLLGTGRDSVADHRVAGGLVKKGTVLESTAVLECKVVDEAGRR</sequence>
<evidence type="ECO:0000256" key="1">
    <source>
        <dbReference type="SAM" id="MobiDB-lite"/>
    </source>
</evidence>
<evidence type="ECO:0008006" key="5">
    <source>
        <dbReference type="Google" id="ProtNLM"/>
    </source>
</evidence>
<keyword evidence="2" id="KW-0472">Membrane</keyword>
<evidence type="ECO:0000313" key="3">
    <source>
        <dbReference type="EMBL" id="RMI41817.1"/>
    </source>
</evidence>
<feature type="region of interest" description="Disordered" evidence="1">
    <location>
        <begin position="1"/>
        <end position="23"/>
    </location>
</feature>
<dbReference type="OrthoDB" id="3509545at2"/>
<dbReference type="RefSeq" id="WP_122196308.1">
    <property type="nucleotide sequence ID" value="NZ_JBHSKC010000023.1"/>
</dbReference>
<keyword evidence="4" id="KW-1185">Reference proteome</keyword>
<gene>
    <name evidence="3" type="ORF">EBO15_22010</name>
</gene>
<accession>A0A3M2LWV8</accession>
<dbReference type="AlphaFoldDB" id="A0A3M2LWV8"/>
<feature type="compositionally biased region" description="Basic and acidic residues" evidence="1">
    <location>
        <begin position="7"/>
        <end position="23"/>
    </location>
</feature>
<organism evidence="3 4">
    <name type="scientific">Actinomadura harenae</name>
    <dbReference type="NCBI Taxonomy" id="2483351"/>
    <lineage>
        <taxon>Bacteria</taxon>
        <taxon>Bacillati</taxon>
        <taxon>Actinomycetota</taxon>
        <taxon>Actinomycetes</taxon>
        <taxon>Streptosporangiales</taxon>
        <taxon>Thermomonosporaceae</taxon>
        <taxon>Actinomadura</taxon>
    </lineage>
</organism>
<keyword evidence="2" id="KW-1133">Transmembrane helix</keyword>